<dbReference type="CDD" id="cd00085">
    <property type="entry name" value="HNHc"/>
    <property type="match status" value="1"/>
</dbReference>
<dbReference type="Gene3D" id="1.10.30.50">
    <property type="match status" value="1"/>
</dbReference>
<dbReference type="EMBL" id="CP059567">
    <property type="protein sequence ID" value="QMT41382.1"/>
    <property type="molecule type" value="Genomic_DNA"/>
</dbReference>
<accession>A0A7D7RNZ7</accession>
<dbReference type="SMART" id="SM00507">
    <property type="entry name" value="HNHc"/>
    <property type="match status" value="1"/>
</dbReference>
<dbReference type="Pfam" id="PF01844">
    <property type="entry name" value="HNH"/>
    <property type="match status" value="1"/>
</dbReference>
<dbReference type="GO" id="GO:0004519">
    <property type="term" value="F:endonuclease activity"/>
    <property type="evidence" value="ECO:0007669"/>
    <property type="project" value="UniProtKB-KW"/>
</dbReference>
<dbReference type="PANTHER" id="PTHR41286">
    <property type="entry name" value="HNH NUCLEASE YAJD-RELATED"/>
    <property type="match status" value="1"/>
</dbReference>
<evidence type="ECO:0000256" key="2">
    <source>
        <dbReference type="ARBA" id="ARBA00022801"/>
    </source>
</evidence>
<organism evidence="6 7">
    <name type="scientific">Neisseria shayeganii</name>
    <dbReference type="NCBI Taxonomy" id="607712"/>
    <lineage>
        <taxon>Bacteria</taxon>
        <taxon>Pseudomonadati</taxon>
        <taxon>Pseudomonadota</taxon>
        <taxon>Betaproteobacteria</taxon>
        <taxon>Neisseriales</taxon>
        <taxon>Neisseriaceae</taxon>
        <taxon>Neisseria</taxon>
    </lineage>
</organism>
<dbReference type="GO" id="GO:0003676">
    <property type="term" value="F:nucleic acid binding"/>
    <property type="evidence" value="ECO:0007669"/>
    <property type="project" value="InterPro"/>
</dbReference>
<dbReference type="GO" id="GO:0008270">
    <property type="term" value="F:zinc ion binding"/>
    <property type="evidence" value="ECO:0007669"/>
    <property type="project" value="InterPro"/>
</dbReference>
<gene>
    <name evidence="6" type="ORF">H3L94_04985</name>
</gene>
<dbReference type="InterPro" id="IPR003615">
    <property type="entry name" value="HNH_nuc"/>
</dbReference>
<evidence type="ECO:0000313" key="6">
    <source>
        <dbReference type="EMBL" id="QMT41382.1"/>
    </source>
</evidence>
<keyword evidence="6" id="KW-0255">Endonuclease</keyword>
<keyword evidence="1" id="KW-0540">Nuclease</keyword>
<feature type="domain" description="HNH nuclease" evidence="5">
    <location>
        <begin position="22"/>
        <end position="77"/>
    </location>
</feature>
<dbReference type="PANTHER" id="PTHR41286:SF1">
    <property type="entry name" value="HNH NUCLEASE YAJD-RELATED"/>
    <property type="match status" value="1"/>
</dbReference>
<protein>
    <recommendedName>
        <fullName evidence="4">Putative HNH nuclease YajD</fullName>
    </recommendedName>
</protein>
<dbReference type="AlphaFoldDB" id="A0A7D7RNZ7"/>
<evidence type="ECO:0000259" key="5">
    <source>
        <dbReference type="SMART" id="SM00507"/>
    </source>
</evidence>
<dbReference type="InterPro" id="IPR002711">
    <property type="entry name" value="HNH"/>
</dbReference>
<name>A0A7D7RNZ7_9NEIS</name>
<evidence type="ECO:0000313" key="7">
    <source>
        <dbReference type="Proteomes" id="UP000514752"/>
    </source>
</evidence>
<reference evidence="6 7" key="1">
    <citation type="submission" date="2020-07" db="EMBL/GenBank/DDBJ databases">
        <title>Genomic diversity of species in the Neisseriaceae family.</title>
        <authorList>
            <person name="Vincent A.T."/>
            <person name="Bernet E."/>
            <person name="Veyrier F.J."/>
        </authorList>
    </citation>
    <scope>NUCLEOTIDE SEQUENCE [LARGE SCALE GENOMIC DNA]</scope>
    <source>
        <strain evidence="6 7">DSM 22244</strain>
    </source>
</reference>
<comment type="similarity">
    <text evidence="3">Belongs to the HNH nuclease family.</text>
</comment>
<dbReference type="RefSeq" id="WP_182122917.1">
    <property type="nucleotide sequence ID" value="NZ_CP059567.1"/>
</dbReference>
<evidence type="ECO:0000256" key="1">
    <source>
        <dbReference type="ARBA" id="ARBA00022722"/>
    </source>
</evidence>
<evidence type="ECO:0000256" key="4">
    <source>
        <dbReference type="ARBA" id="ARBA00040194"/>
    </source>
</evidence>
<dbReference type="GO" id="GO:0016787">
    <property type="term" value="F:hydrolase activity"/>
    <property type="evidence" value="ECO:0007669"/>
    <property type="project" value="UniProtKB-KW"/>
</dbReference>
<dbReference type="Proteomes" id="UP000514752">
    <property type="component" value="Chromosome"/>
</dbReference>
<proteinExistence type="inferred from homology"/>
<sequence length="100" mass="11754">MTNWRTNKQTAAQRGYGYQWQKARASYLKKHPLCVYCERQGRVTPAEVVDHIRPHRGDMGLFWDKDNWQALCKHCHDSIKKQEESGKQRPAIGLDGWPIF</sequence>
<dbReference type="GO" id="GO:0005829">
    <property type="term" value="C:cytosol"/>
    <property type="evidence" value="ECO:0007669"/>
    <property type="project" value="TreeGrafter"/>
</dbReference>
<evidence type="ECO:0000256" key="3">
    <source>
        <dbReference type="ARBA" id="ARBA00038412"/>
    </source>
</evidence>
<dbReference type="KEGG" id="nsg:H3L94_04985"/>
<keyword evidence="2" id="KW-0378">Hydrolase</keyword>